<organism evidence="5 6">
    <name type="scientific">Aurantiacibacter arachoides</name>
    <dbReference type="NCBI Taxonomy" id="1850444"/>
    <lineage>
        <taxon>Bacteria</taxon>
        <taxon>Pseudomonadati</taxon>
        <taxon>Pseudomonadota</taxon>
        <taxon>Alphaproteobacteria</taxon>
        <taxon>Sphingomonadales</taxon>
        <taxon>Erythrobacteraceae</taxon>
        <taxon>Aurantiacibacter</taxon>
    </lineage>
</organism>
<dbReference type="PROSITE" id="PS00101">
    <property type="entry name" value="HEXAPEP_TRANSFERASES"/>
    <property type="match status" value="1"/>
</dbReference>
<keyword evidence="3" id="KW-0677">Repeat</keyword>
<dbReference type="InterPro" id="IPR011004">
    <property type="entry name" value="Trimer_LpxA-like_sf"/>
</dbReference>
<dbReference type="AlphaFoldDB" id="A0A845A0J9"/>
<evidence type="ECO:0000256" key="1">
    <source>
        <dbReference type="ARBA" id="ARBA00007274"/>
    </source>
</evidence>
<dbReference type="InterPro" id="IPR001451">
    <property type="entry name" value="Hexapep"/>
</dbReference>
<accession>A0A845A0J9</accession>
<evidence type="ECO:0000256" key="3">
    <source>
        <dbReference type="ARBA" id="ARBA00022737"/>
    </source>
</evidence>
<dbReference type="PANTHER" id="PTHR43300">
    <property type="entry name" value="ACETYLTRANSFERASE"/>
    <property type="match status" value="1"/>
</dbReference>
<evidence type="ECO:0000313" key="5">
    <source>
        <dbReference type="EMBL" id="MXO93244.1"/>
    </source>
</evidence>
<reference evidence="5 6" key="1">
    <citation type="submission" date="2019-12" db="EMBL/GenBank/DDBJ databases">
        <title>Genomic-based taxomic classification of the family Erythrobacteraceae.</title>
        <authorList>
            <person name="Xu L."/>
        </authorList>
    </citation>
    <scope>NUCLEOTIDE SEQUENCE [LARGE SCALE GENOMIC DNA]</scope>
    <source>
        <strain evidence="5 6">RC4-10-4</strain>
    </source>
</reference>
<comment type="caution">
    <text evidence="5">The sequence shown here is derived from an EMBL/GenBank/DDBJ whole genome shotgun (WGS) entry which is preliminary data.</text>
</comment>
<dbReference type="Proteomes" id="UP000460626">
    <property type="component" value="Unassembled WGS sequence"/>
</dbReference>
<proteinExistence type="inferred from homology"/>
<keyword evidence="4" id="KW-0012">Acyltransferase</keyword>
<dbReference type="SUPFAM" id="SSF51161">
    <property type="entry name" value="Trimeric LpxA-like enzymes"/>
    <property type="match status" value="1"/>
</dbReference>
<dbReference type="InterPro" id="IPR050179">
    <property type="entry name" value="Trans_hexapeptide_repeat"/>
</dbReference>
<evidence type="ECO:0000256" key="2">
    <source>
        <dbReference type="ARBA" id="ARBA00022679"/>
    </source>
</evidence>
<comment type="similarity">
    <text evidence="1">Belongs to the transferase hexapeptide repeat family.</text>
</comment>
<name>A0A845A0J9_9SPHN</name>
<dbReference type="EMBL" id="WTYH01000001">
    <property type="protein sequence ID" value="MXO93244.1"/>
    <property type="molecule type" value="Genomic_DNA"/>
</dbReference>
<evidence type="ECO:0000313" key="6">
    <source>
        <dbReference type="Proteomes" id="UP000460626"/>
    </source>
</evidence>
<dbReference type="RefSeq" id="WP_131452535.1">
    <property type="nucleotide sequence ID" value="NZ_WTYH01000001.1"/>
</dbReference>
<dbReference type="CDD" id="cd03349">
    <property type="entry name" value="LbH_XAT"/>
    <property type="match status" value="1"/>
</dbReference>
<dbReference type="GO" id="GO:0016746">
    <property type="term" value="F:acyltransferase activity"/>
    <property type="evidence" value="ECO:0007669"/>
    <property type="project" value="UniProtKB-KW"/>
</dbReference>
<evidence type="ECO:0000256" key="4">
    <source>
        <dbReference type="ARBA" id="ARBA00023315"/>
    </source>
</evidence>
<dbReference type="Pfam" id="PF00132">
    <property type="entry name" value="Hexapep"/>
    <property type="match status" value="1"/>
</dbReference>
<sequence length="178" mass="19172">MSLARLIWSSLKRRTFVSGPVRVGSRFHIGLLSFVSASTDLEIGSDVYIGKFCSVQCNGRIGSGTLIANNVGIVGRRDHRFKTVGSYVRRAPWVGDDHDLASHPKNSIEIGVDVWIGFGATILSGICIGRGAIIAAGSVVTEDVEPYSIISGNPARVVGKRFNVAQIEEHERLLKGLP</sequence>
<dbReference type="InterPro" id="IPR018357">
    <property type="entry name" value="Hexapep_transf_CS"/>
</dbReference>
<gene>
    <name evidence="5" type="ORF">GRI62_06440</name>
</gene>
<keyword evidence="2 5" id="KW-0808">Transferase</keyword>
<dbReference type="PANTHER" id="PTHR43300:SF11">
    <property type="entry name" value="ACETYLTRANSFERASE RV3034C-RELATED"/>
    <property type="match status" value="1"/>
</dbReference>
<protein>
    <submittedName>
        <fullName evidence="5">Acetyltransferase</fullName>
    </submittedName>
</protein>
<dbReference type="Gene3D" id="2.160.10.10">
    <property type="entry name" value="Hexapeptide repeat proteins"/>
    <property type="match status" value="1"/>
</dbReference>
<keyword evidence="6" id="KW-1185">Reference proteome</keyword>
<dbReference type="OrthoDB" id="9815592at2"/>